<dbReference type="AlphaFoldDB" id="A0A3S5AD78"/>
<keyword evidence="3" id="KW-1185">Reference proteome</keyword>
<gene>
    <name evidence="2" type="ORF">PXEA_LOCUS6892</name>
</gene>
<evidence type="ECO:0000313" key="3">
    <source>
        <dbReference type="Proteomes" id="UP000784294"/>
    </source>
</evidence>
<feature type="region of interest" description="Disordered" evidence="1">
    <location>
        <begin position="181"/>
        <end position="250"/>
    </location>
</feature>
<accession>A0A3S5AD78</accession>
<evidence type="ECO:0000313" key="2">
    <source>
        <dbReference type="EMBL" id="VEL13452.1"/>
    </source>
</evidence>
<dbReference type="Proteomes" id="UP000784294">
    <property type="component" value="Unassembled WGS sequence"/>
</dbReference>
<proteinExistence type="predicted"/>
<organism evidence="2 3">
    <name type="scientific">Protopolystoma xenopodis</name>
    <dbReference type="NCBI Taxonomy" id="117903"/>
    <lineage>
        <taxon>Eukaryota</taxon>
        <taxon>Metazoa</taxon>
        <taxon>Spiralia</taxon>
        <taxon>Lophotrochozoa</taxon>
        <taxon>Platyhelminthes</taxon>
        <taxon>Monogenea</taxon>
        <taxon>Polyopisthocotylea</taxon>
        <taxon>Polystomatidea</taxon>
        <taxon>Polystomatidae</taxon>
        <taxon>Protopolystoma</taxon>
    </lineage>
</organism>
<evidence type="ECO:0000256" key="1">
    <source>
        <dbReference type="SAM" id="MobiDB-lite"/>
    </source>
</evidence>
<reference evidence="2" key="1">
    <citation type="submission" date="2018-11" db="EMBL/GenBank/DDBJ databases">
        <authorList>
            <consortium name="Pathogen Informatics"/>
        </authorList>
    </citation>
    <scope>NUCLEOTIDE SEQUENCE</scope>
</reference>
<sequence>MTTSMADEFGLGWTGLLSRKNLQDVNQFFQENCPVCSNSPFRHSSIPTSQSIGSHFNSSQHFNANSTGAVGGGNVGGQLNFCLHDQLPSLISACLVSLEAQNTFRIFPAEDVSFTGSGSSGLSRCGGGSVDGSGGSGVGSSASSSVSAGISVGSNVGSGVNGGGGVASGVGSGSAGNGPAGNSVVSGGAGGPGGSGAGGGNVGGSSGSGPDGTGACGGLGRSDSRLLDPSAAGPPVPGGPNGAPDNPSVTHILVFPTSTSASAPAVSKVISIF</sequence>
<comment type="caution">
    <text evidence="2">The sequence shown here is derived from an EMBL/GenBank/DDBJ whole genome shotgun (WGS) entry which is preliminary data.</text>
</comment>
<name>A0A3S5AD78_9PLAT</name>
<protein>
    <submittedName>
        <fullName evidence="2">Uncharacterized protein</fullName>
    </submittedName>
</protein>
<feature type="compositionally biased region" description="Gly residues" evidence="1">
    <location>
        <begin position="187"/>
        <end position="220"/>
    </location>
</feature>
<dbReference type="EMBL" id="CAAALY010017838">
    <property type="protein sequence ID" value="VEL13452.1"/>
    <property type="molecule type" value="Genomic_DNA"/>
</dbReference>